<dbReference type="SUPFAM" id="SSF50118">
    <property type="entry name" value="Cell growth inhibitor/plasmid maintenance toxic component"/>
    <property type="match status" value="1"/>
</dbReference>
<dbReference type="GO" id="GO:0016787">
    <property type="term" value="F:hydrolase activity"/>
    <property type="evidence" value="ECO:0007669"/>
    <property type="project" value="UniProtKB-KW"/>
</dbReference>
<dbReference type="NCBIfam" id="NF007386">
    <property type="entry name" value="PRK09907.1"/>
    <property type="match status" value="1"/>
</dbReference>
<dbReference type="Pfam" id="PF02452">
    <property type="entry name" value="PemK_toxin"/>
    <property type="match status" value="1"/>
</dbReference>
<dbReference type="EMBL" id="JAVDPW010000006">
    <property type="protein sequence ID" value="MDR6291321.1"/>
    <property type="molecule type" value="Genomic_DNA"/>
</dbReference>
<dbReference type="Proteomes" id="UP001262410">
    <property type="component" value="Unassembled WGS sequence"/>
</dbReference>
<comment type="caution">
    <text evidence="1">The sequence shown here is derived from an EMBL/GenBank/DDBJ whole genome shotgun (WGS) entry which is preliminary data.</text>
</comment>
<proteinExistence type="predicted"/>
<sequence length="114" mass="12074">MAKPPGAAAYVPDRGDIVWVDFDPQAGHEQAGHRPALVLSPAAYNAKVGLLVACPMTTKPKGYPFEVLIAGGVPSAVLADQVKSLDWRARGAVFKGRASANEVLDVRKKLRALV</sequence>
<organism evidence="1 2">
    <name type="scientific">Inquilinus ginsengisoli</name>
    <dbReference type="NCBI Taxonomy" id="363840"/>
    <lineage>
        <taxon>Bacteria</taxon>
        <taxon>Pseudomonadati</taxon>
        <taxon>Pseudomonadota</taxon>
        <taxon>Alphaproteobacteria</taxon>
        <taxon>Rhodospirillales</taxon>
        <taxon>Rhodospirillaceae</taxon>
        <taxon>Inquilinus</taxon>
    </lineage>
</organism>
<gene>
    <name evidence="1" type="ORF">E9232_003847</name>
</gene>
<dbReference type="InterPro" id="IPR003477">
    <property type="entry name" value="PemK-like"/>
</dbReference>
<reference evidence="1 2" key="1">
    <citation type="submission" date="2023-07" db="EMBL/GenBank/DDBJ databases">
        <title>Sorghum-associated microbial communities from plants grown in Nebraska, USA.</title>
        <authorList>
            <person name="Schachtman D."/>
        </authorList>
    </citation>
    <scope>NUCLEOTIDE SEQUENCE [LARGE SCALE GENOMIC DNA]</scope>
    <source>
        <strain evidence="1 2">584</strain>
    </source>
</reference>
<name>A0ABU1JRT1_9PROT</name>
<dbReference type="PANTHER" id="PTHR33988">
    <property type="entry name" value="ENDORIBONUCLEASE MAZF-RELATED"/>
    <property type="match status" value="1"/>
</dbReference>
<dbReference type="PANTHER" id="PTHR33988:SF3">
    <property type="entry name" value="ENDORIBONUCLEASE TOXIN CHPB-RELATED"/>
    <property type="match status" value="1"/>
</dbReference>
<protein>
    <submittedName>
        <fullName evidence="1">mRNA interferase MazF</fullName>
        <ecNumber evidence="1">3.1.-.-</ecNumber>
    </submittedName>
</protein>
<evidence type="ECO:0000313" key="2">
    <source>
        <dbReference type="Proteomes" id="UP001262410"/>
    </source>
</evidence>
<dbReference type="RefSeq" id="WP_309796405.1">
    <property type="nucleotide sequence ID" value="NZ_JAVDPW010000006.1"/>
</dbReference>
<keyword evidence="2" id="KW-1185">Reference proteome</keyword>
<dbReference type="InterPro" id="IPR011067">
    <property type="entry name" value="Plasmid_toxin/cell-grow_inhib"/>
</dbReference>
<accession>A0ABU1JRT1</accession>
<dbReference type="Gene3D" id="2.30.30.110">
    <property type="match status" value="1"/>
</dbReference>
<evidence type="ECO:0000313" key="1">
    <source>
        <dbReference type="EMBL" id="MDR6291321.1"/>
    </source>
</evidence>
<dbReference type="EC" id="3.1.-.-" evidence="1"/>
<keyword evidence="1" id="KW-0378">Hydrolase</keyword>